<reference evidence="6" key="1">
    <citation type="submission" date="2020-04" db="EMBL/GenBank/DDBJ databases">
        <authorList>
            <person name="Neveu A P."/>
        </authorList>
    </citation>
    <scope>NUCLEOTIDE SEQUENCE</scope>
    <source>
        <tissue evidence="6">Whole embryo</tissue>
    </source>
</reference>
<feature type="compositionally biased region" description="Polar residues" evidence="4">
    <location>
        <begin position="1211"/>
        <end position="1220"/>
    </location>
</feature>
<dbReference type="EMBL" id="LR786194">
    <property type="protein sequence ID" value="CAB3258799.1"/>
    <property type="molecule type" value="mRNA"/>
</dbReference>
<proteinExistence type="evidence at transcript level"/>
<feature type="region of interest" description="Disordered" evidence="4">
    <location>
        <begin position="390"/>
        <end position="429"/>
    </location>
</feature>
<feature type="compositionally biased region" description="Basic and acidic residues" evidence="4">
    <location>
        <begin position="397"/>
        <end position="421"/>
    </location>
</feature>
<feature type="region of interest" description="Disordered" evidence="4">
    <location>
        <begin position="1413"/>
        <end position="1432"/>
    </location>
</feature>
<feature type="compositionally biased region" description="Polar residues" evidence="4">
    <location>
        <begin position="1762"/>
        <end position="1772"/>
    </location>
</feature>
<dbReference type="InterPro" id="IPR009771">
    <property type="entry name" value="RIC1_C"/>
</dbReference>
<gene>
    <name evidence="6" type="primary">Kiaa1432</name>
</gene>
<keyword evidence="2" id="KW-0472">Membrane</keyword>
<evidence type="ECO:0000313" key="6">
    <source>
        <dbReference type="EMBL" id="CAB3258799.1"/>
    </source>
</evidence>
<dbReference type="GO" id="GO:0005829">
    <property type="term" value="C:cytosol"/>
    <property type="evidence" value="ECO:0007669"/>
    <property type="project" value="TreeGrafter"/>
</dbReference>
<feature type="region of interest" description="Disordered" evidence="4">
    <location>
        <begin position="1302"/>
        <end position="1328"/>
    </location>
</feature>
<protein>
    <recommendedName>
        <fullName evidence="3">Protein RIC1 homolog</fullName>
    </recommendedName>
</protein>
<dbReference type="Pfam" id="PF07064">
    <property type="entry name" value="RIC1"/>
    <property type="match status" value="1"/>
</dbReference>
<organism evidence="6">
    <name type="scientific">Phallusia mammillata</name>
    <dbReference type="NCBI Taxonomy" id="59560"/>
    <lineage>
        <taxon>Eukaryota</taxon>
        <taxon>Metazoa</taxon>
        <taxon>Chordata</taxon>
        <taxon>Tunicata</taxon>
        <taxon>Ascidiacea</taxon>
        <taxon>Phlebobranchia</taxon>
        <taxon>Ascidiidae</taxon>
        <taxon>Phallusia</taxon>
    </lineage>
</organism>
<dbReference type="InterPro" id="IPR040096">
    <property type="entry name" value="Ric1"/>
</dbReference>
<dbReference type="Gene3D" id="2.130.10.10">
    <property type="entry name" value="YVTN repeat-like/Quinoprotein amine dehydrogenase"/>
    <property type="match status" value="1"/>
</dbReference>
<dbReference type="Pfam" id="PF25440">
    <property type="entry name" value="Beta-prop_RIC1_2nd"/>
    <property type="match status" value="1"/>
</dbReference>
<evidence type="ECO:0000256" key="4">
    <source>
        <dbReference type="SAM" id="MobiDB-lite"/>
    </source>
</evidence>
<dbReference type="GO" id="GO:0000139">
    <property type="term" value="C:Golgi membrane"/>
    <property type="evidence" value="ECO:0007669"/>
    <property type="project" value="TreeGrafter"/>
</dbReference>
<dbReference type="GO" id="GO:0034066">
    <property type="term" value="C:Ric1-Rgp1 guanyl-nucleotide exchange factor complex"/>
    <property type="evidence" value="ECO:0007669"/>
    <property type="project" value="InterPro"/>
</dbReference>
<dbReference type="PANTHER" id="PTHR22746">
    <property type="entry name" value="RAB6A-GEF COMPLEX PARTNER PROTEIN 1"/>
    <property type="match status" value="1"/>
</dbReference>
<dbReference type="InterPro" id="IPR015943">
    <property type="entry name" value="WD40/YVTN_repeat-like_dom_sf"/>
</dbReference>
<dbReference type="InterPro" id="IPR036322">
    <property type="entry name" value="WD40_repeat_dom_sf"/>
</dbReference>
<feature type="compositionally biased region" description="Polar residues" evidence="4">
    <location>
        <begin position="1782"/>
        <end position="1810"/>
    </location>
</feature>
<evidence type="ECO:0000259" key="5">
    <source>
        <dbReference type="Pfam" id="PF07064"/>
    </source>
</evidence>
<feature type="compositionally biased region" description="Low complexity" evidence="4">
    <location>
        <begin position="1265"/>
        <end position="1281"/>
    </location>
</feature>
<feature type="region of interest" description="Disordered" evidence="4">
    <location>
        <begin position="515"/>
        <end position="582"/>
    </location>
</feature>
<feature type="compositionally biased region" description="Basic residues" evidence="4">
    <location>
        <begin position="527"/>
        <end position="543"/>
    </location>
</feature>
<evidence type="ECO:0000256" key="1">
    <source>
        <dbReference type="ARBA" id="ARBA00004370"/>
    </source>
</evidence>
<accession>A0A6F9DGE9</accession>
<sequence length="1872" mass="207107">MYFPIGWPKYLSVGQGKKSCLKCVVCNRYRMLFAVLTETTVSIWHCRPCVEIVCYQRCHASVASVGTNEMAEWRQDSSMLAVTTTEGYLLLYQLEQDVKGDKGLNLYEYQQTKTNQGDANEVVPALRLTLKSNVNYKVPVTSLSCVQDELLVALMDGRLEILSWSHATDQRKSVALCDIPFSMDMHLSGTLIRARNVCPIQAVYSPFLEGFALVLSDGRAALVAMTQSSSDNTDEEDDVKEGGWKTRGIWAPGMVNATCVAVNNKYRLLAFGTSIGDCCVYAIDDVTGSLTLSHTISLSPTQYPNICKSVGAVLKMEWSPDGSALALSWLHGGVSVWSVFGSCLFCTLASDRSHSSDGTPYIQGVFRSMCWGVEGYTLWLIGSNNATGSSHGLSKSVNHEGTPEDKPQKSLDPKSHVQDKVKHNHKKARRKLVTENGNGVAEPASKINIEVGQLLQIQFAKSALAMNPCMSNHCHVLMHSEDKIYLSLGERPQTYSFINPDTSDKSHFARRDSSIFPTYSDIPNSPKAKKLGSPKHGSPRRKSVPASNEQFMNQMHQPQPSVENLTNPNETTTDGAPENNASLGSAVANKQWTIIQFPLNYLPSNWPIRFAAVDETGCFLAIAGNFGLAHYTVTSRKWKVFGNIMQEKDMVVTGGLTWWQDYVVVACFNLSENQDEIRLYPRLTNLDNAFACIKKVRSQILLVNIFQNLLILFTYDCRICVFVLSNDPKNPRSHASVRFLQEVSMARYVPYPTLVASVTLTALHMESAVRRSSSSTSFCRPQRETEVLIINVAGRLLLLQGSSEEEEAGGPPSPQEDQLSPLPHERRQTRFTAPVVLASCVENIWTTQHKNRAKVHLTDALWLGCGGAGVRVWLPLFPPRPNRHNSADGGDHRGFELQLLTARRITLAFSLDSCYPLAVLFNEAVVLGVTSETLQGFDENLTSKRMSERNTALQFSTIERTCEIYLHQILRQLLRRNLGYHALQLASTCQNLSCFSHVLELMLHEVLEEEATASEPIPDPLLPTVIKFLEEFPQYLETVVHCARKTEIALWEYLFNSVGSPRELFEECLENGQLRTAASYLIILQNLEQLAVARQDATQLFDLALQKRQWALANEIARFLRAIGDGDACATPRHPTLLNVNIYPAVTPGSHHNTPTEPADPTFKFSDERKNLLTRQYSVVPVYETVSNTQKQRRLSTKSAPPTPAPQTTTFQGCSGGKTQPSNPSSPDDNPPVSAAPPSRRLTARSYTESYFDILPNTKTSSAQTTVTSPGGQSSTGTSISHPYVSRYQMRQYHQEHYPMHRPLQHSTSHPISNSSSRSKRFSGDKDTSKEHVAAECAEHYFLDVILARQARKMMSDHRLHDLGTFAACVNFQLVPWLRKERGRACRVDDAVLCLKTLHSDFSWPYPSFFSSKPTRGSNSSGGTPSHSRSFNDLGSLQSRLAAMEVQQPMSPSRSTNFDNVIPRTRNPGLKFSNLPNNSPKRHTLHLDNVSLGTDEDGTGGSGVLTVLSARETGSTLTLTTVASEMSEVSESSLTMDDSSFGATTEDMYGFMMNGTGLDDKRGPARCEMKLQYLLELFLEALCLEWATILCLMLRDPSHLARLVRAAKLADPNTSHDDVVPLDTLQRTRDCLTQIDKWAVTECAGYKAVLLHSRNHLQELYDVINDREVAHAEQQAIVAKQQVSGSQTTVPVSNISIDRNVWATSTQTNATVATTTTATISVKRKIATPGGAQQLTDLGEVPSVNGNLSSDSELEEDETDSVRSVTTASTTQERTRHCSEPCDTTNDQSAVGTSHSRTPSSPAKLGSSTPILVEDGDLRFVPEEELGTLEPLNIEEREEENDGVNGEGDENSEMYDSDEYADSQDDSACTVS</sequence>
<dbReference type="GO" id="GO:0042147">
    <property type="term" value="P:retrograde transport, endosome to Golgi"/>
    <property type="evidence" value="ECO:0007669"/>
    <property type="project" value="TreeGrafter"/>
</dbReference>
<evidence type="ECO:0000256" key="2">
    <source>
        <dbReference type="ARBA" id="ARBA00023136"/>
    </source>
</evidence>
<feature type="compositionally biased region" description="Low complexity" evidence="4">
    <location>
        <begin position="1307"/>
        <end position="1317"/>
    </location>
</feature>
<feature type="compositionally biased region" description="Polar residues" evidence="4">
    <location>
        <begin position="545"/>
        <end position="582"/>
    </location>
</feature>
<feature type="domain" description="RIC1 C-terminal alpha solenoid region" evidence="5">
    <location>
        <begin position="967"/>
        <end position="1129"/>
    </location>
</feature>
<feature type="compositionally biased region" description="Low complexity" evidence="4">
    <location>
        <begin position="1221"/>
        <end position="1239"/>
    </location>
</feature>
<name>A0A6F9DGE9_9ASCI</name>
<feature type="compositionally biased region" description="Acidic residues" evidence="4">
    <location>
        <begin position="1836"/>
        <end position="1865"/>
    </location>
</feature>
<dbReference type="SUPFAM" id="SSF50978">
    <property type="entry name" value="WD40 repeat-like"/>
    <property type="match status" value="1"/>
</dbReference>
<dbReference type="GO" id="GO:0006886">
    <property type="term" value="P:intracellular protein transport"/>
    <property type="evidence" value="ECO:0007669"/>
    <property type="project" value="InterPro"/>
</dbReference>
<comment type="subcellular location">
    <subcellularLocation>
        <location evidence="1">Membrane</location>
    </subcellularLocation>
</comment>
<dbReference type="PANTHER" id="PTHR22746:SF10">
    <property type="entry name" value="GUANINE NUCLEOTIDE EXCHANGE FACTOR SUBUNIT RIC1"/>
    <property type="match status" value="1"/>
</dbReference>
<feature type="region of interest" description="Disordered" evidence="4">
    <location>
        <begin position="1185"/>
        <end position="1281"/>
    </location>
</feature>
<evidence type="ECO:0000256" key="3">
    <source>
        <dbReference type="ARBA" id="ARBA00029879"/>
    </source>
</evidence>
<feature type="region of interest" description="Disordered" evidence="4">
    <location>
        <begin position="1731"/>
        <end position="1872"/>
    </location>
</feature>